<accession>A0A397SDA5</accession>
<dbReference type="Proteomes" id="UP000265703">
    <property type="component" value="Unassembled WGS sequence"/>
</dbReference>
<protein>
    <submittedName>
        <fullName evidence="1">Uncharacterized protein</fullName>
    </submittedName>
</protein>
<comment type="caution">
    <text evidence="1">The sequence shown here is derived from an EMBL/GenBank/DDBJ whole genome shotgun (WGS) entry which is preliminary data.</text>
</comment>
<reference evidence="1 2" key="1">
    <citation type="submission" date="2018-06" db="EMBL/GenBank/DDBJ databases">
        <title>Comparative genomics reveals the genomic features of Rhizophagus irregularis, R. cerebriforme, R. diaphanum and Gigaspora rosea, and their symbiotic lifestyle signature.</title>
        <authorList>
            <person name="Morin E."/>
            <person name="San Clemente H."/>
            <person name="Chen E.C.H."/>
            <person name="De La Providencia I."/>
            <person name="Hainaut M."/>
            <person name="Kuo A."/>
            <person name="Kohler A."/>
            <person name="Murat C."/>
            <person name="Tang N."/>
            <person name="Roy S."/>
            <person name="Loubradou J."/>
            <person name="Henrissat B."/>
            <person name="Grigoriev I.V."/>
            <person name="Corradi N."/>
            <person name="Roux C."/>
            <person name="Martin F.M."/>
        </authorList>
    </citation>
    <scope>NUCLEOTIDE SEQUENCE [LARGE SCALE GENOMIC DNA]</scope>
    <source>
        <strain evidence="1 2">DAOM 227022</strain>
    </source>
</reference>
<keyword evidence="2" id="KW-1185">Reference proteome</keyword>
<evidence type="ECO:0000313" key="1">
    <source>
        <dbReference type="EMBL" id="RIA83968.1"/>
    </source>
</evidence>
<dbReference type="EMBL" id="QKYT01000529">
    <property type="protein sequence ID" value="RIA83968.1"/>
    <property type="molecule type" value="Genomic_DNA"/>
</dbReference>
<sequence length="200" mass="22980">MSIKQYFKTKVPNEDIDIESSDFDSDLEETHVELPNINRDIAQKNLNFKKKKAYFLAKKKTGTFHKECYYLLGLKNFKSSTLGEHALTKDHTDATNHEIGKAELIKVTNNAINKAQQYIDALMKVVFWLAENDILLNKLSKVIQLCRAFECPKLLSNSNPVTYENHISGRQMLSAISNSIEETIWKELDKATAFGNWYND</sequence>
<dbReference type="STRING" id="658196.A0A397SDA5"/>
<organism evidence="1 2">
    <name type="scientific">Glomus cerebriforme</name>
    <dbReference type="NCBI Taxonomy" id="658196"/>
    <lineage>
        <taxon>Eukaryota</taxon>
        <taxon>Fungi</taxon>
        <taxon>Fungi incertae sedis</taxon>
        <taxon>Mucoromycota</taxon>
        <taxon>Glomeromycotina</taxon>
        <taxon>Glomeromycetes</taxon>
        <taxon>Glomerales</taxon>
        <taxon>Glomeraceae</taxon>
        <taxon>Glomus</taxon>
    </lineage>
</organism>
<dbReference type="OrthoDB" id="2431784at2759"/>
<proteinExistence type="predicted"/>
<gene>
    <name evidence="1" type="ORF">C1645_742695</name>
</gene>
<name>A0A397SDA5_9GLOM</name>
<dbReference type="AlphaFoldDB" id="A0A397SDA5"/>
<evidence type="ECO:0000313" key="2">
    <source>
        <dbReference type="Proteomes" id="UP000265703"/>
    </source>
</evidence>